<name>A0A6I6JMY7_9BACT</name>
<dbReference type="AlphaFoldDB" id="A0A6I6JMY7"/>
<accession>A0A6I6JMY7</accession>
<dbReference type="PRINTS" id="PR01438">
    <property type="entry name" value="UNVRSLSTRESS"/>
</dbReference>
<keyword evidence="4" id="KW-1185">Reference proteome</keyword>
<dbReference type="CDD" id="cd00293">
    <property type="entry name" value="USP-like"/>
    <property type="match status" value="2"/>
</dbReference>
<dbReference type="PANTHER" id="PTHR46268:SF6">
    <property type="entry name" value="UNIVERSAL STRESS PROTEIN UP12"/>
    <property type="match status" value="1"/>
</dbReference>
<dbReference type="Proteomes" id="UP000428260">
    <property type="component" value="Chromosome"/>
</dbReference>
<dbReference type="InterPro" id="IPR014729">
    <property type="entry name" value="Rossmann-like_a/b/a_fold"/>
</dbReference>
<comment type="similarity">
    <text evidence="1">Belongs to the universal stress protein A family.</text>
</comment>
<reference evidence="3 4" key="1">
    <citation type="submission" date="2019-11" db="EMBL/GenBank/DDBJ databases">
        <authorList>
            <person name="Zheng R.K."/>
            <person name="Sun C.M."/>
        </authorList>
    </citation>
    <scope>NUCLEOTIDE SEQUENCE [LARGE SCALE GENOMIC DNA]</scope>
    <source>
        <strain evidence="3 4">WC007</strain>
    </source>
</reference>
<organism evidence="3 4">
    <name type="scientific">Maribellus comscasis</name>
    <dbReference type="NCBI Taxonomy" id="2681766"/>
    <lineage>
        <taxon>Bacteria</taxon>
        <taxon>Pseudomonadati</taxon>
        <taxon>Bacteroidota</taxon>
        <taxon>Bacteroidia</taxon>
        <taxon>Marinilabiliales</taxon>
        <taxon>Prolixibacteraceae</taxon>
        <taxon>Maribellus</taxon>
    </lineage>
</organism>
<dbReference type="InterPro" id="IPR006016">
    <property type="entry name" value="UspA"/>
</dbReference>
<dbReference type="PANTHER" id="PTHR46268">
    <property type="entry name" value="STRESS RESPONSE PROTEIN NHAX"/>
    <property type="match status" value="1"/>
</dbReference>
<evidence type="ECO:0000256" key="1">
    <source>
        <dbReference type="ARBA" id="ARBA00008791"/>
    </source>
</evidence>
<dbReference type="Pfam" id="PF00582">
    <property type="entry name" value="Usp"/>
    <property type="match status" value="2"/>
</dbReference>
<protein>
    <recommendedName>
        <fullName evidence="2">UspA domain-containing protein</fullName>
    </recommendedName>
</protein>
<evidence type="ECO:0000313" key="3">
    <source>
        <dbReference type="EMBL" id="QGY43791.1"/>
    </source>
</evidence>
<sequence length="369" mass="41736">MEEKLVTIVVLPYSKAHILKTRLEAKKIDCVLENLNWVGGTISYSTSVKVLEKDVPKAMPVLDNLLGTKATSPEPVQDKKERHILVPIDFSLNSEKAGKMAYNIASHLGIKIVFLHCYINPLIHSIPFSDVYAYDPTLLVKMEYAEKDANKQFEQFIDKLSKSLGKEKWNEVASEFIIKSGYPDEDILAYAEKHQSQLIVMGRGGTSEVEETVGSVAVDVIYNARVPVLVVPEDSKTKELKDLSKVLYATNFDEKDFVVVDKLLELLKPFDVKLLCAHVGQPKGNGWDLARLEGMKDILQKKYEKKDFECRLLMGNDVLGALQKIIDEEKVDILSLTTHKRNMISRLFNPSFARKMVFHTKTPLLVFHA</sequence>
<proteinExistence type="inferred from homology"/>
<evidence type="ECO:0000313" key="4">
    <source>
        <dbReference type="Proteomes" id="UP000428260"/>
    </source>
</evidence>
<dbReference type="EMBL" id="CP046401">
    <property type="protein sequence ID" value="QGY43791.1"/>
    <property type="molecule type" value="Genomic_DNA"/>
</dbReference>
<feature type="domain" description="UspA" evidence="2">
    <location>
        <begin position="245"/>
        <end position="368"/>
    </location>
</feature>
<feature type="domain" description="UspA" evidence="2">
    <location>
        <begin position="82"/>
        <end position="232"/>
    </location>
</feature>
<dbReference type="InterPro" id="IPR006015">
    <property type="entry name" value="Universal_stress_UspA"/>
</dbReference>
<dbReference type="KEGG" id="mcos:GM418_09000"/>
<gene>
    <name evidence="3" type="ORF">GM418_09000</name>
</gene>
<dbReference type="SUPFAM" id="SSF52402">
    <property type="entry name" value="Adenine nucleotide alpha hydrolases-like"/>
    <property type="match status" value="2"/>
</dbReference>
<dbReference type="RefSeq" id="WP_158865272.1">
    <property type="nucleotide sequence ID" value="NZ_CP046401.1"/>
</dbReference>
<dbReference type="Gene3D" id="3.40.50.620">
    <property type="entry name" value="HUPs"/>
    <property type="match status" value="2"/>
</dbReference>
<evidence type="ECO:0000259" key="2">
    <source>
        <dbReference type="Pfam" id="PF00582"/>
    </source>
</evidence>